<feature type="region of interest" description="Disordered" evidence="1">
    <location>
        <begin position="1"/>
        <end position="49"/>
    </location>
</feature>
<accession>A0A1X0P6B4</accession>
<protein>
    <submittedName>
        <fullName evidence="2">Uncharacterized protein</fullName>
    </submittedName>
</protein>
<organism evidence="2 3">
    <name type="scientific">Trypanosoma theileri</name>
    <dbReference type="NCBI Taxonomy" id="67003"/>
    <lineage>
        <taxon>Eukaryota</taxon>
        <taxon>Discoba</taxon>
        <taxon>Euglenozoa</taxon>
        <taxon>Kinetoplastea</taxon>
        <taxon>Metakinetoplastina</taxon>
        <taxon>Trypanosomatida</taxon>
        <taxon>Trypanosomatidae</taxon>
        <taxon>Trypanosoma</taxon>
    </lineage>
</organism>
<dbReference type="AlphaFoldDB" id="A0A1X0P6B4"/>
<sequence>MGCGASSSGPAPVEKKASTLIGGRGRGKEKNPNGSTTATPIDSSSRRGEEYDPIAVAAANPAAVTITDYRGLQVTAVNASQNKVNTVCRWADTVLGIREKNGGWFGEPPGELATMCRSESSFCGDDASSSIRPETGSQYQNRLEVSVYYTGELPSVRHTGRAHTPQHLERIQSPSKNLEKESSVEKPEAKEGPSDVGGFHIVKRPVLVDMTPNINKIHTTNGLPSSKGLGSSDSFESLKKLQGPQSIIVEELHSKKTSHVLRHFVD</sequence>
<gene>
    <name evidence="2" type="ORF">TM35_000041840</name>
</gene>
<evidence type="ECO:0000313" key="2">
    <source>
        <dbReference type="EMBL" id="ORC91970.1"/>
    </source>
</evidence>
<dbReference type="GeneID" id="39982158"/>
<keyword evidence="3" id="KW-1185">Reference proteome</keyword>
<comment type="caution">
    <text evidence="2">The sequence shown here is derived from an EMBL/GenBank/DDBJ whole genome shotgun (WGS) entry which is preliminary data.</text>
</comment>
<reference evidence="2 3" key="1">
    <citation type="submission" date="2017-03" db="EMBL/GenBank/DDBJ databases">
        <title>An alternative strategy for trypanosome survival in the mammalian bloodstream revealed through genome and transcriptome analysis of the ubiquitous bovine parasite Trypanosoma (Megatrypanum) theileri.</title>
        <authorList>
            <person name="Kelly S."/>
            <person name="Ivens A."/>
            <person name="Mott A."/>
            <person name="O'Neill E."/>
            <person name="Emms D."/>
            <person name="Macleod O."/>
            <person name="Voorheis P."/>
            <person name="Matthews J."/>
            <person name="Matthews K."/>
            <person name="Carrington M."/>
        </authorList>
    </citation>
    <scope>NUCLEOTIDE SEQUENCE [LARGE SCALE GENOMIC DNA]</scope>
    <source>
        <strain evidence="2">Edinburgh</strain>
    </source>
</reference>
<evidence type="ECO:0000313" key="3">
    <source>
        <dbReference type="Proteomes" id="UP000192257"/>
    </source>
</evidence>
<dbReference type="RefSeq" id="XP_028886036.1">
    <property type="nucleotide sequence ID" value="XM_029022378.1"/>
</dbReference>
<dbReference type="VEuPathDB" id="TriTrypDB:TM35_000041840"/>
<dbReference type="Proteomes" id="UP000192257">
    <property type="component" value="Unassembled WGS sequence"/>
</dbReference>
<feature type="compositionally biased region" description="Polar residues" evidence="1">
    <location>
        <begin position="32"/>
        <end position="43"/>
    </location>
</feature>
<proteinExistence type="predicted"/>
<feature type="compositionally biased region" description="Basic and acidic residues" evidence="1">
    <location>
        <begin position="177"/>
        <end position="193"/>
    </location>
</feature>
<evidence type="ECO:0000256" key="1">
    <source>
        <dbReference type="SAM" id="MobiDB-lite"/>
    </source>
</evidence>
<dbReference type="OrthoDB" id="241292at2759"/>
<dbReference type="EMBL" id="NBCO01000004">
    <property type="protein sequence ID" value="ORC91970.1"/>
    <property type="molecule type" value="Genomic_DNA"/>
</dbReference>
<name>A0A1X0P6B4_9TRYP</name>
<feature type="region of interest" description="Disordered" evidence="1">
    <location>
        <begin position="157"/>
        <end position="197"/>
    </location>
</feature>